<sequence length="101" mass="11715">MVKTKFMLRDVVDGAIFDIDVKEVPSTWSVVCQKDNSMTEYKSFTANNIQEAVKQYNTILDEMQEEGKLKYPFWVDLISTYELHTESNELIQNRIEVLAGC</sequence>
<organism evidence="1 2">
    <name type="scientific">Listeria phage LP-010</name>
    <dbReference type="NCBI Taxonomy" id="2590046"/>
    <lineage>
        <taxon>Viruses</taxon>
        <taxon>Duplodnaviria</taxon>
        <taxon>Heunggongvirae</taxon>
        <taxon>Uroviricota</taxon>
        <taxon>Caudoviricetes</taxon>
        <taxon>Homburgvirus</taxon>
        <taxon>Homburgvirus LP114</taxon>
    </lineage>
</organism>
<evidence type="ECO:0000313" key="2">
    <source>
        <dbReference type="Proteomes" id="UP000318611"/>
    </source>
</evidence>
<name>A0A514U6T4_9CAUD</name>
<accession>A0A514U6T4</accession>
<reference evidence="1 2" key="1">
    <citation type="submission" date="2019-06" db="EMBL/GenBank/DDBJ databases">
        <authorList>
            <person name="Hudson L.K."/>
            <person name="Peters T.L."/>
            <person name="Song Y."/>
            <person name="Denes T.G."/>
        </authorList>
    </citation>
    <scope>NUCLEOTIDE SEQUENCE [LARGE SCALE GENOMIC DNA]</scope>
</reference>
<protein>
    <submittedName>
        <fullName evidence="1">Uncharacterized protein</fullName>
    </submittedName>
</protein>
<evidence type="ECO:0000313" key="1">
    <source>
        <dbReference type="EMBL" id="QDK04580.1"/>
    </source>
</evidence>
<dbReference type="EMBL" id="MN114082">
    <property type="protein sequence ID" value="QDK04580.1"/>
    <property type="molecule type" value="Genomic_DNA"/>
</dbReference>
<dbReference type="Proteomes" id="UP000318611">
    <property type="component" value="Segment"/>
</dbReference>
<gene>
    <name evidence="1" type="ORF">FK481_0066</name>
</gene>
<proteinExistence type="predicted"/>